<gene>
    <name evidence="3" type="ORF">SAMN05192574_101428</name>
</gene>
<dbReference type="GO" id="GO:0005829">
    <property type="term" value="C:cytosol"/>
    <property type="evidence" value="ECO:0007669"/>
    <property type="project" value="TreeGrafter"/>
</dbReference>
<dbReference type="GO" id="GO:0004331">
    <property type="term" value="F:fructose-2,6-bisphosphate 2-phosphatase activity"/>
    <property type="evidence" value="ECO:0007669"/>
    <property type="project" value="TreeGrafter"/>
</dbReference>
<feature type="binding site" evidence="2">
    <location>
        <begin position="58"/>
        <end position="65"/>
    </location>
    <ligand>
        <name>substrate</name>
    </ligand>
</feature>
<evidence type="ECO:0000256" key="2">
    <source>
        <dbReference type="PIRSR" id="PIRSR613078-2"/>
    </source>
</evidence>
<dbReference type="PROSITE" id="PS00175">
    <property type="entry name" value="PG_MUTASE"/>
    <property type="match status" value="1"/>
</dbReference>
<sequence>MSLSLSITSYRLLISKKLKAESPKQNDNKIIQQAKSFKPYAFSFQLKKMIQKTLYIVRHGQTEYNKLGIIQGRGVDTDLNAEGRKQACQFYEAYKTVQFDKIYISALKRTQQSIQPFIDLGIPFEKLSGLDELAWGIHEGQAPTTDNKAAFLQIMRDWLDGKLDSKFEGGESPLEVEVRQREAMKVIMSHPEEKTVLICMHGRALRLLLCILTGKPLSEMDAFPHQNLVLYKVTYDGEKFEVADFNNAEHLKHSEEQ</sequence>
<dbReference type="AlphaFoldDB" id="A0A1H8AC35"/>
<dbReference type="EMBL" id="FOCL01000001">
    <property type="protein sequence ID" value="SEM67484.1"/>
    <property type="molecule type" value="Genomic_DNA"/>
</dbReference>
<dbReference type="PANTHER" id="PTHR46517">
    <property type="entry name" value="FRUCTOSE-2,6-BISPHOSPHATASE TIGAR"/>
    <property type="match status" value="1"/>
</dbReference>
<evidence type="ECO:0000256" key="1">
    <source>
        <dbReference type="ARBA" id="ARBA00022801"/>
    </source>
</evidence>
<dbReference type="GO" id="GO:0043456">
    <property type="term" value="P:regulation of pentose-phosphate shunt"/>
    <property type="evidence" value="ECO:0007669"/>
    <property type="project" value="TreeGrafter"/>
</dbReference>
<dbReference type="InterPro" id="IPR013078">
    <property type="entry name" value="His_Pase_superF_clade-1"/>
</dbReference>
<keyword evidence="4" id="KW-1185">Reference proteome</keyword>
<feature type="binding site" evidence="2">
    <location>
        <position position="109"/>
    </location>
    <ligand>
        <name>substrate</name>
    </ligand>
</feature>
<proteinExistence type="predicted"/>
<name>A0A1H8AC35_9SPHI</name>
<dbReference type="Pfam" id="PF00300">
    <property type="entry name" value="His_Phos_1"/>
    <property type="match status" value="1"/>
</dbReference>
<dbReference type="SUPFAM" id="SSF53254">
    <property type="entry name" value="Phosphoglycerate mutase-like"/>
    <property type="match status" value="1"/>
</dbReference>
<dbReference type="Proteomes" id="UP000198942">
    <property type="component" value="Unassembled WGS sequence"/>
</dbReference>
<dbReference type="InterPro" id="IPR051695">
    <property type="entry name" value="Phosphoglycerate_Mutase"/>
</dbReference>
<evidence type="ECO:0000313" key="4">
    <source>
        <dbReference type="Proteomes" id="UP000198942"/>
    </source>
</evidence>
<protein>
    <submittedName>
        <fullName evidence="3">Probable phosphoglycerate mutase</fullName>
    </submittedName>
</protein>
<keyword evidence="1" id="KW-0378">Hydrolase</keyword>
<dbReference type="SMART" id="SM00855">
    <property type="entry name" value="PGAM"/>
    <property type="match status" value="1"/>
</dbReference>
<dbReference type="GO" id="GO:0045820">
    <property type="term" value="P:negative regulation of glycolytic process"/>
    <property type="evidence" value="ECO:0007669"/>
    <property type="project" value="TreeGrafter"/>
</dbReference>
<organism evidence="3 4">
    <name type="scientific">Mucilaginibacter gossypiicola</name>
    <dbReference type="NCBI Taxonomy" id="551995"/>
    <lineage>
        <taxon>Bacteria</taxon>
        <taxon>Pseudomonadati</taxon>
        <taxon>Bacteroidota</taxon>
        <taxon>Sphingobacteriia</taxon>
        <taxon>Sphingobacteriales</taxon>
        <taxon>Sphingobacteriaceae</taxon>
        <taxon>Mucilaginibacter</taxon>
    </lineage>
</organism>
<dbReference type="InterPro" id="IPR029033">
    <property type="entry name" value="His_PPase_superfam"/>
</dbReference>
<dbReference type="STRING" id="551995.SAMN05192574_101428"/>
<dbReference type="CDD" id="cd07067">
    <property type="entry name" value="HP_PGM_like"/>
    <property type="match status" value="1"/>
</dbReference>
<evidence type="ECO:0000313" key="3">
    <source>
        <dbReference type="EMBL" id="SEM67484.1"/>
    </source>
</evidence>
<accession>A0A1H8AC35</accession>
<dbReference type="InterPro" id="IPR001345">
    <property type="entry name" value="PG/BPGM_mutase_AS"/>
</dbReference>
<reference evidence="4" key="1">
    <citation type="submission" date="2016-10" db="EMBL/GenBank/DDBJ databases">
        <authorList>
            <person name="Varghese N."/>
            <person name="Submissions S."/>
        </authorList>
    </citation>
    <scope>NUCLEOTIDE SEQUENCE [LARGE SCALE GENOMIC DNA]</scope>
    <source>
        <strain evidence="4">Gh-48</strain>
    </source>
</reference>
<dbReference type="PANTHER" id="PTHR46517:SF1">
    <property type="entry name" value="FRUCTOSE-2,6-BISPHOSPHATASE TIGAR"/>
    <property type="match status" value="1"/>
</dbReference>
<dbReference type="Gene3D" id="3.40.50.1240">
    <property type="entry name" value="Phosphoglycerate mutase-like"/>
    <property type="match status" value="1"/>
</dbReference>